<evidence type="ECO:0000313" key="2">
    <source>
        <dbReference type="Proteomes" id="UP001164187"/>
    </source>
</evidence>
<dbReference type="RefSeq" id="WP_269312180.1">
    <property type="nucleotide sequence ID" value="NZ_CP114052.1"/>
</dbReference>
<proteinExistence type="predicted"/>
<name>A0ABY7JSS1_9FIRM</name>
<keyword evidence="2" id="KW-1185">Reference proteome</keyword>
<organism evidence="1 2">
    <name type="scientific">Peptostreptococcus equinus</name>
    <dbReference type="NCBI Taxonomy" id="3003601"/>
    <lineage>
        <taxon>Bacteria</taxon>
        <taxon>Bacillati</taxon>
        <taxon>Bacillota</taxon>
        <taxon>Clostridia</taxon>
        <taxon>Peptostreptococcales</taxon>
        <taxon>Peptostreptococcaceae</taxon>
        <taxon>Peptostreptococcus</taxon>
    </lineage>
</organism>
<accession>A0ABY7JSS1</accession>
<reference evidence="1" key="1">
    <citation type="submission" date="2022-12" db="EMBL/GenBank/DDBJ databases">
        <title>Peptostreptococcus.</title>
        <authorList>
            <person name="Lee S.H."/>
        </authorList>
    </citation>
    <scope>NUCLEOTIDE SEQUENCE</scope>
    <source>
        <strain evidence="1">CBA3647</strain>
    </source>
</reference>
<dbReference type="Proteomes" id="UP001164187">
    <property type="component" value="Chromosome"/>
</dbReference>
<gene>
    <name evidence="1" type="ORF">O0R46_03435</name>
</gene>
<dbReference type="EMBL" id="CP114052">
    <property type="protein sequence ID" value="WAW15509.1"/>
    <property type="molecule type" value="Genomic_DNA"/>
</dbReference>
<dbReference type="InterPro" id="IPR045507">
    <property type="entry name" value="DUF6483"/>
</dbReference>
<sequence>MALVDRLQSEKREKVFKELLGRKYSSLSDLDFVYNPMEEILLITIKRLVMEGKINHAEDTLFENISKIKSPNSVYIAGEFYTMLLEMPEDELEKMNFTREEIFSGIEDVKEILGDIVI</sequence>
<dbReference type="Pfam" id="PF20092">
    <property type="entry name" value="DUF6483"/>
    <property type="match status" value="1"/>
</dbReference>
<protein>
    <submittedName>
        <fullName evidence="1">DUF6483 family protein</fullName>
    </submittedName>
</protein>
<evidence type="ECO:0000313" key="1">
    <source>
        <dbReference type="EMBL" id="WAW15509.1"/>
    </source>
</evidence>